<organism evidence="2 3">
    <name type="scientific">Leptospira ognonensis</name>
    <dbReference type="NCBI Taxonomy" id="2484945"/>
    <lineage>
        <taxon>Bacteria</taxon>
        <taxon>Pseudomonadati</taxon>
        <taxon>Spirochaetota</taxon>
        <taxon>Spirochaetia</taxon>
        <taxon>Leptospirales</taxon>
        <taxon>Leptospiraceae</taxon>
        <taxon>Leptospira</taxon>
    </lineage>
</organism>
<dbReference type="InterPro" id="IPR016181">
    <property type="entry name" value="Acyl_CoA_acyltransferase"/>
</dbReference>
<dbReference type="AlphaFoldDB" id="A0A4R9K6C7"/>
<dbReference type="PANTHER" id="PTHR41373">
    <property type="entry name" value="DUF2156 DOMAIN-CONTAINING PROTEIN"/>
    <property type="match status" value="1"/>
</dbReference>
<dbReference type="PIRSF" id="PIRSF018688">
    <property type="entry name" value="UCP018688"/>
    <property type="match status" value="1"/>
</dbReference>
<proteinExistence type="predicted"/>
<comment type="caution">
    <text evidence="2">The sequence shown here is derived from an EMBL/GenBank/DDBJ whole genome shotgun (WGS) entry which is preliminary data.</text>
</comment>
<dbReference type="InterPro" id="IPR016732">
    <property type="entry name" value="UCP018688"/>
</dbReference>
<dbReference type="Proteomes" id="UP000297693">
    <property type="component" value="Unassembled WGS sequence"/>
</dbReference>
<dbReference type="SUPFAM" id="SSF55729">
    <property type="entry name" value="Acyl-CoA N-acyltransferases (Nat)"/>
    <property type="match status" value="2"/>
</dbReference>
<protein>
    <submittedName>
        <fullName evidence="2">DUF2156 domain-containing protein</fullName>
    </submittedName>
</protein>
<name>A0A4R9K6C7_9LEPT</name>
<evidence type="ECO:0000313" key="2">
    <source>
        <dbReference type="EMBL" id="TGL60188.1"/>
    </source>
</evidence>
<gene>
    <name evidence="2" type="ORF">EHQ58_06720</name>
</gene>
<evidence type="ECO:0000313" key="3">
    <source>
        <dbReference type="Proteomes" id="UP000297693"/>
    </source>
</evidence>
<dbReference type="EMBL" id="RQGD01000022">
    <property type="protein sequence ID" value="TGL60188.1"/>
    <property type="molecule type" value="Genomic_DNA"/>
</dbReference>
<evidence type="ECO:0000259" key="1">
    <source>
        <dbReference type="Pfam" id="PF09924"/>
    </source>
</evidence>
<dbReference type="InterPro" id="IPR024320">
    <property type="entry name" value="LPG_synthase_C"/>
</dbReference>
<dbReference type="OrthoDB" id="9765580at2"/>
<accession>A0A4R9K6C7</accession>
<reference evidence="2" key="1">
    <citation type="journal article" date="2019" name="PLoS Negl. Trop. Dis.">
        <title>Revisiting the worldwide diversity of Leptospira species in the environment.</title>
        <authorList>
            <person name="Vincent A.T."/>
            <person name="Schiettekatte O."/>
            <person name="Bourhy P."/>
            <person name="Veyrier F.J."/>
            <person name="Picardeau M."/>
        </authorList>
    </citation>
    <scope>NUCLEOTIDE SEQUENCE [LARGE SCALE GENOMIC DNA]</scope>
    <source>
        <strain evidence="2">201702476</strain>
    </source>
</reference>
<dbReference type="PANTHER" id="PTHR41373:SF1">
    <property type="entry name" value="PHOSPHATIDYLGLYCEROL LYSYLTRANSFERASE C-TERMINAL DOMAIN-CONTAINING PROTEIN"/>
    <property type="match status" value="1"/>
</dbReference>
<dbReference type="Pfam" id="PF09924">
    <property type="entry name" value="LPG_synthase_C"/>
    <property type="match status" value="1"/>
</dbReference>
<feature type="domain" description="Phosphatidylglycerol lysyltransferase C-terminal" evidence="1">
    <location>
        <begin position="35"/>
        <end position="300"/>
    </location>
</feature>
<sequence>MLSEGHELKEEGFVRLALEHRSILEPLLLNQEVQHSCSTFSSIFIWDVDNTTWWKIENDCLILISNNGKSYVPLVPRGPGDKKSAFVSFKKLAHLFGWPIINIDFVDEKESGFIPNLNLHEPYSDYIYETQSIIDLKGSRYASKRNARNSFLKNYSDVECLPYDISRLGDCIELLDKWHPQSNFQNEIHQQKKRDADYQSTLRALNHFRELNLTGMTLNIDGKLAGFTFGEILNNDTCNIIIEKTDRNFKGSAEFIWSEFLARYWKDSTFCNAGDDWGVPSLAWTKRSYHPISMLPKWSASCAV</sequence>
<keyword evidence="3" id="KW-1185">Reference proteome</keyword>
<dbReference type="Gene3D" id="3.40.630.30">
    <property type="match status" value="1"/>
</dbReference>
<dbReference type="RefSeq" id="WP_135623114.1">
    <property type="nucleotide sequence ID" value="NZ_RQGD01000022.1"/>
</dbReference>